<comment type="caution">
    <text evidence="2">The sequence shown here is derived from an EMBL/GenBank/DDBJ whole genome shotgun (WGS) entry which is preliminary data.</text>
</comment>
<dbReference type="RefSeq" id="WP_044162522.1">
    <property type="nucleotide sequence ID" value="NZ_JACIER010000013.1"/>
</dbReference>
<name>A0A840CZG9_9BACE</name>
<dbReference type="InterPro" id="IPR032183">
    <property type="entry name" value="PKD-like"/>
</dbReference>
<keyword evidence="1" id="KW-0732">Signal</keyword>
<proteinExistence type="predicted"/>
<feature type="chain" id="PRO_5032699368" description="PKD-like family protein" evidence="1">
    <location>
        <begin position="18"/>
        <end position="527"/>
    </location>
</feature>
<dbReference type="AlphaFoldDB" id="A0A840CZG9"/>
<dbReference type="EMBL" id="JACIER010000013">
    <property type="protein sequence ID" value="MBB4045250.1"/>
    <property type="molecule type" value="Genomic_DNA"/>
</dbReference>
<evidence type="ECO:0008006" key="4">
    <source>
        <dbReference type="Google" id="ProtNLM"/>
    </source>
</evidence>
<organism evidence="2 3">
    <name type="scientific">Bacteroides reticulotermitis</name>
    <dbReference type="NCBI Taxonomy" id="1133319"/>
    <lineage>
        <taxon>Bacteria</taxon>
        <taxon>Pseudomonadati</taxon>
        <taxon>Bacteroidota</taxon>
        <taxon>Bacteroidia</taxon>
        <taxon>Bacteroidales</taxon>
        <taxon>Bacteroidaceae</taxon>
        <taxon>Bacteroides</taxon>
    </lineage>
</organism>
<accession>A0A840CZG9</accession>
<dbReference type="PROSITE" id="PS51257">
    <property type="entry name" value="PROKAR_LIPOPROTEIN"/>
    <property type="match status" value="1"/>
</dbReference>
<reference evidence="2" key="1">
    <citation type="submission" date="2020-08" db="EMBL/GenBank/DDBJ databases">
        <title>Genomic Encyclopedia of Type Strains, Phase IV (KMG-IV): sequencing the most valuable type-strain genomes for metagenomic binning, comparative biology and taxonomic classification.</title>
        <authorList>
            <person name="Goeker M."/>
        </authorList>
    </citation>
    <scope>NUCLEOTIDE SEQUENCE [LARGE SCALE GENOMIC DNA]</scope>
    <source>
        <strain evidence="2">DSM 105720</strain>
    </source>
</reference>
<evidence type="ECO:0000313" key="2">
    <source>
        <dbReference type="EMBL" id="MBB4045250.1"/>
    </source>
</evidence>
<keyword evidence="3" id="KW-1185">Reference proteome</keyword>
<feature type="signal peptide" evidence="1">
    <location>
        <begin position="1"/>
        <end position="17"/>
    </location>
</feature>
<sequence>MKKIIFYFMVLSLTAVATSCKYGFDDTYNALPDIEIGNVAETGVVPSQLFLGEVLKISPQITYGSEPAAEFGFRWYKQYSNSLKLISEDPVLNYALDSLGVWTIRLEVTNKVTQVTAASTVSFTVISRSERGWYILKETSSGNTDMDLVRMTQEGEVDGNEYNLLAKTGNELAGKPVGLSFVYNYNWKEPGTSYFTSYISTIMPISQKGLATFRMRDEWVLESNKKMFFDDNDGNNNSLTGGITSPIQSLIVNNHKAHLMVQGMQAFLPVIPGAYSLSSYFTITDGTNPYMLGFDEQSHSFVFITARAASLSTFPDAYLPENYKISSNNMNGTLSFMENTDGSLNPDTLYQQRAYALFHETTRTDRCILLGLDLAQIDPLQSEFGATKYSPIMYADTISYARVPALKTATLFAMHKNYPLLYFAQGNKVSSYLIDSKIVNDGILAYPTDEEVTYLHFYECLYDTNFRNLLVATYNATAGTYKIYRYVVAGNDITEVGSAFTGTGRVKTLIYASPNYSYWNNNVYRNY</sequence>
<dbReference type="Pfam" id="PF16407">
    <property type="entry name" value="PKD_2"/>
    <property type="match status" value="1"/>
</dbReference>
<gene>
    <name evidence="2" type="ORF">GGR06_003061</name>
</gene>
<protein>
    <recommendedName>
        <fullName evidence="4">PKD-like family protein</fullName>
    </recommendedName>
</protein>
<dbReference type="Proteomes" id="UP000560658">
    <property type="component" value="Unassembled WGS sequence"/>
</dbReference>
<evidence type="ECO:0000256" key="1">
    <source>
        <dbReference type="SAM" id="SignalP"/>
    </source>
</evidence>
<evidence type="ECO:0000313" key="3">
    <source>
        <dbReference type="Proteomes" id="UP000560658"/>
    </source>
</evidence>